<evidence type="ECO:0000313" key="1">
    <source>
        <dbReference type="EMBL" id="MBX38269.1"/>
    </source>
</evidence>
<sequence>MRCFSSYPWALSSVYFHVLQLKRTSPMHENSPPQHGGGMQGWGGWSVLTKFQLSLNFN</sequence>
<name>A0A2P2N6Z3_RHIMU</name>
<proteinExistence type="predicted"/>
<reference evidence="1" key="1">
    <citation type="submission" date="2018-02" db="EMBL/GenBank/DDBJ databases">
        <title>Rhizophora mucronata_Transcriptome.</title>
        <authorList>
            <person name="Meera S.P."/>
            <person name="Sreeshan A."/>
            <person name="Augustine A."/>
        </authorList>
    </citation>
    <scope>NUCLEOTIDE SEQUENCE</scope>
    <source>
        <tissue evidence="1">Leaf</tissue>
    </source>
</reference>
<accession>A0A2P2N6Z3</accession>
<protein>
    <submittedName>
        <fullName evidence="1">Uncharacterized protein</fullName>
    </submittedName>
</protein>
<organism evidence="1">
    <name type="scientific">Rhizophora mucronata</name>
    <name type="common">Asiatic mangrove</name>
    <dbReference type="NCBI Taxonomy" id="61149"/>
    <lineage>
        <taxon>Eukaryota</taxon>
        <taxon>Viridiplantae</taxon>
        <taxon>Streptophyta</taxon>
        <taxon>Embryophyta</taxon>
        <taxon>Tracheophyta</taxon>
        <taxon>Spermatophyta</taxon>
        <taxon>Magnoliopsida</taxon>
        <taxon>eudicotyledons</taxon>
        <taxon>Gunneridae</taxon>
        <taxon>Pentapetalae</taxon>
        <taxon>rosids</taxon>
        <taxon>fabids</taxon>
        <taxon>Malpighiales</taxon>
        <taxon>Rhizophoraceae</taxon>
        <taxon>Rhizophora</taxon>
    </lineage>
</organism>
<dbReference type="AlphaFoldDB" id="A0A2P2N6Z3"/>
<dbReference type="EMBL" id="GGEC01057785">
    <property type="protein sequence ID" value="MBX38269.1"/>
    <property type="molecule type" value="Transcribed_RNA"/>
</dbReference>